<evidence type="ECO:0000313" key="3">
    <source>
        <dbReference type="Proteomes" id="UP001321473"/>
    </source>
</evidence>
<comment type="caution">
    <text evidence="2">The sequence shown here is derived from an EMBL/GenBank/DDBJ whole genome shotgun (WGS) entry which is preliminary data.</text>
</comment>
<proteinExistence type="predicted"/>
<evidence type="ECO:0000313" key="2">
    <source>
        <dbReference type="EMBL" id="KAK8777182.1"/>
    </source>
</evidence>
<evidence type="ECO:0000256" key="1">
    <source>
        <dbReference type="SAM" id="MobiDB-lite"/>
    </source>
</evidence>
<feature type="non-terminal residue" evidence="2">
    <location>
        <position position="758"/>
    </location>
</feature>
<feature type="compositionally biased region" description="Basic and acidic residues" evidence="1">
    <location>
        <begin position="131"/>
        <end position="144"/>
    </location>
</feature>
<gene>
    <name evidence="2" type="ORF">V5799_029473</name>
</gene>
<dbReference type="AlphaFoldDB" id="A0AAQ4ER10"/>
<sequence>MFDRFCSGTHTTGKRNALNGIPLSQAQSREGGHIPCELSSIENGALLHHGEVEFMRSLRQPSTRSSFVPSGTAITTTNNVTFTIDGIVTEHSLSTGGLSVKKAHYINDELRKQSRSSGSKALVGSSKKLRRLVEKQKKAAEHRHSSVKSPQHQTDRIASHVDAHTSPDVTRGCSPRLVDAATDCRPHSATFVTHTSATRGHEQSKKLLEGHDISRSSVIPDIVENSSLPSEDCVEGYLDYLKNRATIGRAEEARGEASTAEDVLGNGLQGYEYPFESDCLGLAWNEASVDPVWKRKFASVRQPKQYRGFSLTVDPSTRRKPHQPTSKGGKTEGACELPLAPIETAVQTTETTGECRSTCAKVVEKANAVRPTKPAGITTTSWKEGRDLALKRHGPSDASVDAAAISEEHPRKKTTTTYAQARPLPAEVHREKSIIPNAARVAALRNLQRNRSVKRKALHTMEQEGNAPVPATKLRHCDSPAVNDFIMKQKLGRRQQKRSSERCIAEAAQARQQRLERLYTFQRKTASESARIGREKVRRQQEDEQLLHGFVEHLKSAQNEFNQKDTPHMFCPGSNLKVASANDDLDEKCGMQLVKSQGVQVGGVNTCNTTDSEISQDGLSCQSSHSASCTSGHLQYFDGDIFKPQQPTSTDTNFTMGTPVGCERPLGLEQVFQYEPTELIVRLTQMTSSLNEKLDEQLQMLGCDVPLQAPEFGEHHPSMVTERIQRMVAAFEKASKPQPEVHDCAFQHMRSSKQSSDK</sequence>
<dbReference type="EMBL" id="JARKHS020012123">
    <property type="protein sequence ID" value="KAK8777182.1"/>
    <property type="molecule type" value="Genomic_DNA"/>
</dbReference>
<feature type="region of interest" description="Disordered" evidence="1">
    <location>
        <begin position="311"/>
        <end position="334"/>
    </location>
</feature>
<name>A0AAQ4ER10_AMBAM</name>
<keyword evidence="3" id="KW-1185">Reference proteome</keyword>
<accession>A0AAQ4ER10</accession>
<dbReference type="Proteomes" id="UP001321473">
    <property type="component" value="Unassembled WGS sequence"/>
</dbReference>
<organism evidence="2 3">
    <name type="scientific">Amblyomma americanum</name>
    <name type="common">Lone star tick</name>
    <dbReference type="NCBI Taxonomy" id="6943"/>
    <lineage>
        <taxon>Eukaryota</taxon>
        <taxon>Metazoa</taxon>
        <taxon>Ecdysozoa</taxon>
        <taxon>Arthropoda</taxon>
        <taxon>Chelicerata</taxon>
        <taxon>Arachnida</taxon>
        <taxon>Acari</taxon>
        <taxon>Parasitiformes</taxon>
        <taxon>Ixodida</taxon>
        <taxon>Ixodoidea</taxon>
        <taxon>Ixodidae</taxon>
        <taxon>Amblyomminae</taxon>
        <taxon>Amblyomma</taxon>
    </lineage>
</organism>
<reference evidence="2 3" key="1">
    <citation type="journal article" date="2023" name="Arcadia Sci">
        <title>De novo assembly of a long-read Amblyomma americanum tick genome.</title>
        <authorList>
            <person name="Chou S."/>
            <person name="Poskanzer K.E."/>
            <person name="Rollins M."/>
            <person name="Thuy-Boun P.S."/>
        </authorList>
    </citation>
    <scope>NUCLEOTIDE SEQUENCE [LARGE SCALE GENOMIC DNA]</scope>
    <source>
        <strain evidence="2">F_SG_1</strain>
        <tissue evidence="2">Salivary glands</tissue>
    </source>
</reference>
<feature type="compositionally biased region" description="Basic and acidic residues" evidence="1">
    <location>
        <begin position="153"/>
        <end position="165"/>
    </location>
</feature>
<feature type="region of interest" description="Disordered" evidence="1">
    <location>
        <begin position="111"/>
        <end position="170"/>
    </location>
</feature>
<protein>
    <submittedName>
        <fullName evidence="2">Uncharacterized protein</fullName>
    </submittedName>
</protein>